<organism evidence="1 2">
    <name type="scientific">Leptothrix discophora</name>
    <dbReference type="NCBI Taxonomy" id="89"/>
    <lineage>
        <taxon>Bacteria</taxon>
        <taxon>Pseudomonadati</taxon>
        <taxon>Pseudomonadota</taxon>
        <taxon>Betaproteobacteria</taxon>
        <taxon>Burkholderiales</taxon>
        <taxon>Sphaerotilaceae</taxon>
        <taxon>Leptothrix</taxon>
    </lineage>
</organism>
<gene>
    <name evidence="1" type="ORF">Q8X39_02265</name>
</gene>
<dbReference type="PANTHER" id="PTHR36922">
    <property type="entry name" value="BLL2446 PROTEIN"/>
    <property type="match status" value="1"/>
</dbReference>
<dbReference type="EMBL" id="JAUZEE010000001">
    <property type="protein sequence ID" value="MDP4299448.1"/>
    <property type="molecule type" value="Genomic_DNA"/>
</dbReference>
<dbReference type="Gene3D" id="1.20.120.450">
    <property type="entry name" value="dinb family like domain"/>
    <property type="match status" value="1"/>
</dbReference>
<keyword evidence="2" id="KW-1185">Reference proteome</keyword>
<accession>A0ABT9FZS0</accession>
<protein>
    <submittedName>
        <fullName evidence="1">DUF1993 domain-containing protein</fullName>
    </submittedName>
</protein>
<evidence type="ECO:0000313" key="2">
    <source>
        <dbReference type="Proteomes" id="UP001235760"/>
    </source>
</evidence>
<reference evidence="1 2" key="1">
    <citation type="submission" date="2023-08" db="EMBL/GenBank/DDBJ databases">
        <authorList>
            <person name="Roldan D.M."/>
            <person name="Menes R.J."/>
        </authorList>
    </citation>
    <scope>NUCLEOTIDE SEQUENCE [LARGE SCALE GENOMIC DNA]</scope>
    <source>
        <strain evidence="1 2">CCM 2812</strain>
    </source>
</reference>
<dbReference type="Pfam" id="PF09351">
    <property type="entry name" value="DUF1993"/>
    <property type="match status" value="1"/>
</dbReference>
<comment type="caution">
    <text evidence="1">The sequence shown here is derived from an EMBL/GenBank/DDBJ whole genome shotgun (WGS) entry which is preliminary data.</text>
</comment>
<proteinExistence type="predicted"/>
<sequence length="174" mass="19058">MTTTTLTSAFLPIFKRALRNLDHFLDKAQASATARKFSPDVLAQSRLAPDMLPLTSQVRIACDAAKLGVARVGGLSAPKFEDGETTLAELKTRIANTLAWLDSVPADALDGREDHEVTFPVGREATRTLKGADYLRHWALPNVMFHVTTTYALLRHNGVELGKQDFLLGPDESI</sequence>
<dbReference type="RefSeq" id="WP_305748001.1">
    <property type="nucleotide sequence ID" value="NZ_JAUZEE010000001.1"/>
</dbReference>
<dbReference type="InterPro" id="IPR034660">
    <property type="entry name" value="DinB/YfiT-like"/>
</dbReference>
<dbReference type="PANTHER" id="PTHR36922:SF1">
    <property type="entry name" value="DUF1993 DOMAIN-CONTAINING PROTEIN"/>
    <property type="match status" value="1"/>
</dbReference>
<dbReference type="SUPFAM" id="SSF109854">
    <property type="entry name" value="DinB/YfiT-like putative metalloenzymes"/>
    <property type="match status" value="1"/>
</dbReference>
<dbReference type="InterPro" id="IPR018531">
    <property type="entry name" value="DUF1993"/>
</dbReference>
<name>A0ABT9FZS0_LEPDI</name>
<dbReference type="Proteomes" id="UP001235760">
    <property type="component" value="Unassembled WGS sequence"/>
</dbReference>
<evidence type="ECO:0000313" key="1">
    <source>
        <dbReference type="EMBL" id="MDP4299448.1"/>
    </source>
</evidence>